<feature type="domain" description="PAS" evidence="2">
    <location>
        <begin position="490"/>
        <end position="560"/>
    </location>
</feature>
<sequence>MPLARHPPNGAVPARRRRARPRDVGHGRARTPGPLWASGTIRLPITDSRSLRLAGRGTMARGSTVDGTHVGGPLAGSSPVPDAHGHDDALRWPTGMPAGLDGHLPVVPAGSGAVIRDPHGRVIGANTTAARLLHLTWEQLLATVAEGAHWQPIDERGLPIHFDREPGSLTTHGGLGLGDHIVGVALPSIHNTTDRLAWLSVSRTAAVHADGTPMAEMVVFTDVTETPRGRAATDRVFAGYRDLGDNVTDFVLRTATRGVIEWASPSVSAATGWPMAAVIGRVSRDFEHPDDETRSRELMRRLLEGERSQGRCRLLCADGTYRWFVISSGPILDRDGAVIGGVHGFTSIDALVDAERATESERAILRASLDSLADPYVVVTAARDPHGAVVDLLVTEANPAACEFQQATRDQLLGSSLLEQLPSAIGDRLALLCAEVLDSGRAQGLANVQSEDPVRQRWYDVRVSPVGEGISVLLRDVTDQHLAALAVQESERRYRLLAENASDVVLMVGPDDRIAWVSPSAQELLGWSPDALVGQLSTYLVHPDNMAEVLDTRDAFTDGMLQLAPFQVQRKNGVHRWISASIREMRDANGDLIGRVVSLRDVHEETLAQRALEASEQMFKAVLTSSSTGMILCDLTGRIQVINAALCRLLQRDEAWLLSRHADELVHPDDLRALHQSRAASVTGGGSSQTMELRLVRADGAIIWARRTASVIRDAANAPERLVVQLEDVTAEHEAREELRFHAFTDKLTGMHNRAWILNALELDLEQAQRSQGVVGVLFIDLDNFKLVNDSLGHAAGDEVLAEIAERMMGAMRSQDRVGRFGGDEFVVVVPDGRDPTEVERVAERIAAALGTELTIEGHRIMPTVSIGIALSMPDSTAASLLRDTDSALFQAKRSGRARWQFFDATMHSQAMTRLTIEDEIRMSLLAGDFVVHYQPLVALFDRTVVGHEALVRWQHPQRGLLSPQDFLAVAEESGLIVGIGRCVLDQVCAVLAAHPDAPGTISVNVSAVELAHDEWAEKFLGIVDIHGVDPSRLVVEVTETAVMSLRAHTAGSVAALRDRGIGLHVDDFGTGFSSIAVLRDLPVTGLKLDASFVADLAAPGAVGRLGSDGASGDGAAADGGAGGSTADGAHNAGARGSGALAAGLAGLVAHLGLTGVAEGIETEEQEATLRAQGWQHGQGYLFGRPAPWPG</sequence>
<organism evidence="6 7">
    <name type="scientific">Cryobacterium lactosi</name>
    <dbReference type="NCBI Taxonomy" id="1259202"/>
    <lineage>
        <taxon>Bacteria</taxon>
        <taxon>Bacillati</taxon>
        <taxon>Actinomycetota</taxon>
        <taxon>Actinomycetes</taxon>
        <taxon>Micrococcales</taxon>
        <taxon>Microbacteriaceae</taxon>
        <taxon>Cryobacterium</taxon>
    </lineage>
</organism>
<feature type="domain" description="PAS" evidence="2">
    <location>
        <begin position="236"/>
        <end position="306"/>
    </location>
</feature>
<keyword evidence="7" id="KW-1185">Reference proteome</keyword>
<evidence type="ECO:0000313" key="6">
    <source>
        <dbReference type="EMBL" id="TFD88529.1"/>
    </source>
</evidence>
<evidence type="ECO:0000313" key="7">
    <source>
        <dbReference type="Proteomes" id="UP000298468"/>
    </source>
</evidence>
<dbReference type="InterPro" id="IPR013767">
    <property type="entry name" value="PAS_fold"/>
</dbReference>
<evidence type="ECO:0000256" key="1">
    <source>
        <dbReference type="SAM" id="MobiDB-lite"/>
    </source>
</evidence>
<dbReference type="InterPro" id="IPR001633">
    <property type="entry name" value="EAL_dom"/>
</dbReference>
<dbReference type="InterPro" id="IPR035965">
    <property type="entry name" value="PAS-like_dom_sf"/>
</dbReference>
<dbReference type="SMART" id="SM00086">
    <property type="entry name" value="PAC"/>
    <property type="match status" value="3"/>
</dbReference>
<dbReference type="FunFam" id="3.30.70.270:FF:000001">
    <property type="entry name" value="Diguanylate cyclase domain protein"/>
    <property type="match status" value="1"/>
</dbReference>
<dbReference type="PROSITE" id="PS50112">
    <property type="entry name" value="PAS"/>
    <property type="match status" value="3"/>
</dbReference>
<dbReference type="SMART" id="SM00052">
    <property type="entry name" value="EAL"/>
    <property type="match status" value="1"/>
</dbReference>
<dbReference type="Pfam" id="PF00989">
    <property type="entry name" value="PAS"/>
    <property type="match status" value="2"/>
</dbReference>
<dbReference type="SUPFAM" id="SSF141868">
    <property type="entry name" value="EAL domain-like"/>
    <property type="match status" value="2"/>
</dbReference>
<dbReference type="GO" id="GO:0006355">
    <property type="term" value="P:regulation of DNA-templated transcription"/>
    <property type="evidence" value="ECO:0007669"/>
    <property type="project" value="InterPro"/>
</dbReference>
<dbReference type="SUPFAM" id="SSF55785">
    <property type="entry name" value="PYP-like sensor domain (PAS domain)"/>
    <property type="match status" value="4"/>
</dbReference>
<dbReference type="PROSITE" id="PS50883">
    <property type="entry name" value="EAL"/>
    <property type="match status" value="1"/>
</dbReference>
<dbReference type="EMBL" id="SOHM01000029">
    <property type="protein sequence ID" value="TFD88529.1"/>
    <property type="molecule type" value="Genomic_DNA"/>
</dbReference>
<evidence type="ECO:0000259" key="4">
    <source>
        <dbReference type="PROSITE" id="PS50883"/>
    </source>
</evidence>
<dbReference type="PROSITE" id="PS50113">
    <property type="entry name" value="PAC"/>
    <property type="match status" value="2"/>
</dbReference>
<dbReference type="InterPro" id="IPR000700">
    <property type="entry name" value="PAS-assoc_C"/>
</dbReference>
<reference evidence="6 7" key="1">
    <citation type="submission" date="2019-03" db="EMBL/GenBank/DDBJ databases">
        <title>Genomics of glacier-inhabiting Cryobacterium strains.</title>
        <authorList>
            <person name="Liu Q."/>
            <person name="Xin Y.-H."/>
        </authorList>
    </citation>
    <scope>NUCLEOTIDE SEQUENCE [LARGE SCALE GENOMIC DNA]</scope>
    <source>
        <strain evidence="6 7">Sr59</strain>
    </source>
</reference>
<dbReference type="PANTHER" id="PTHR44757">
    <property type="entry name" value="DIGUANYLATE CYCLASE DGCP"/>
    <property type="match status" value="1"/>
</dbReference>
<dbReference type="NCBIfam" id="TIGR00229">
    <property type="entry name" value="sensory_box"/>
    <property type="match status" value="3"/>
</dbReference>
<protein>
    <submittedName>
        <fullName evidence="6">Bifunctional diguanylate cyclase/phosphodiesterase</fullName>
    </submittedName>
</protein>
<feature type="region of interest" description="Disordered" evidence="1">
    <location>
        <begin position="57"/>
        <end position="96"/>
    </location>
</feature>
<evidence type="ECO:0000259" key="5">
    <source>
        <dbReference type="PROSITE" id="PS50887"/>
    </source>
</evidence>
<name>A0A4R9BPL8_9MICO</name>
<dbReference type="InterPro" id="IPR013656">
    <property type="entry name" value="PAS_4"/>
</dbReference>
<feature type="domain" description="EAL" evidence="4">
    <location>
        <begin position="914"/>
        <end position="1191"/>
    </location>
</feature>
<evidence type="ECO:0000259" key="3">
    <source>
        <dbReference type="PROSITE" id="PS50113"/>
    </source>
</evidence>
<feature type="domain" description="PAS" evidence="2">
    <location>
        <begin position="615"/>
        <end position="685"/>
    </location>
</feature>
<gene>
    <name evidence="6" type="ORF">E3T61_11890</name>
</gene>
<dbReference type="Pfam" id="PF08448">
    <property type="entry name" value="PAS_4"/>
    <property type="match status" value="2"/>
</dbReference>
<dbReference type="InterPro" id="IPR029787">
    <property type="entry name" value="Nucleotide_cyclase"/>
</dbReference>
<dbReference type="AlphaFoldDB" id="A0A4R9BPL8"/>
<evidence type="ECO:0000259" key="2">
    <source>
        <dbReference type="PROSITE" id="PS50112"/>
    </source>
</evidence>
<dbReference type="Gene3D" id="3.20.20.450">
    <property type="entry name" value="EAL domain"/>
    <property type="match status" value="1"/>
</dbReference>
<dbReference type="SUPFAM" id="SSF55073">
    <property type="entry name" value="Nucleotide cyclase"/>
    <property type="match status" value="1"/>
</dbReference>
<dbReference type="InterPro" id="IPR052155">
    <property type="entry name" value="Biofilm_reg_signaling"/>
</dbReference>
<dbReference type="Pfam" id="PF00990">
    <property type="entry name" value="GGDEF"/>
    <property type="match status" value="1"/>
</dbReference>
<dbReference type="NCBIfam" id="TIGR00254">
    <property type="entry name" value="GGDEF"/>
    <property type="match status" value="1"/>
</dbReference>
<dbReference type="InterPro" id="IPR000160">
    <property type="entry name" value="GGDEF_dom"/>
</dbReference>
<dbReference type="InterPro" id="IPR001610">
    <property type="entry name" value="PAC"/>
</dbReference>
<feature type="region of interest" description="Disordered" evidence="1">
    <location>
        <begin position="1"/>
        <end position="35"/>
    </location>
</feature>
<dbReference type="Pfam" id="PF00563">
    <property type="entry name" value="EAL"/>
    <property type="match status" value="1"/>
</dbReference>
<dbReference type="CDD" id="cd01949">
    <property type="entry name" value="GGDEF"/>
    <property type="match status" value="1"/>
</dbReference>
<feature type="domain" description="PAC" evidence="3">
    <location>
        <begin position="689"/>
        <end position="741"/>
    </location>
</feature>
<dbReference type="SMART" id="SM00091">
    <property type="entry name" value="PAS"/>
    <property type="match status" value="5"/>
</dbReference>
<dbReference type="SMART" id="SM00267">
    <property type="entry name" value="GGDEF"/>
    <property type="match status" value="1"/>
</dbReference>
<proteinExistence type="predicted"/>
<dbReference type="PANTHER" id="PTHR44757:SF2">
    <property type="entry name" value="BIOFILM ARCHITECTURE MAINTENANCE PROTEIN MBAA"/>
    <property type="match status" value="1"/>
</dbReference>
<dbReference type="Gene3D" id="3.30.450.20">
    <property type="entry name" value="PAS domain"/>
    <property type="match status" value="4"/>
</dbReference>
<feature type="domain" description="GGDEF" evidence="5">
    <location>
        <begin position="773"/>
        <end position="905"/>
    </location>
</feature>
<dbReference type="CDD" id="cd01948">
    <property type="entry name" value="EAL"/>
    <property type="match status" value="1"/>
</dbReference>
<dbReference type="OrthoDB" id="23692at2"/>
<dbReference type="InterPro" id="IPR043128">
    <property type="entry name" value="Rev_trsase/Diguanyl_cyclase"/>
</dbReference>
<comment type="caution">
    <text evidence="6">The sequence shown here is derived from an EMBL/GenBank/DDBJ whole genome shotgun (WGS) entry which is preliminary data.</text>
</comment>
<dbReference type="Gene3D" id="3.30.70.270">
    <property type="match status" value="1"/>
</dbReference>
<dbReference type="InterPro" id="IPR035919">
    <property type="entry name" value="EAL_sf"/>
</dbReference>
<accession>A0A4R9BPL8</accession>
<dbReference type="CDD" id="cd00130">
    <property type="entry name" value="PAS"/>
    <property type="match status" value="3"/>
</dbReference>
<dbReference type="InterPro" id="IPR000014">
    <property type="entry name" value="PAS"/>
</dbReference>
<dbReference type="Proteomes" id="UP000298468">
    <property type="component" value="Unassembled WGS sequence"/>
</dbReference>
<feature type="domain" description="PAC" evidence="3">
    <location>
        <begin position="562"/>
        <end position="614"/>
    </location>
</feature>
<dbReference type="PROSITE" id="PS50887">
    <property type="entry name" value="GGDEF"/>
    <property type="match status" value="1"/>
</dbReference>